<dbReference type="EMBL" id="SUQN01000011">
    <property type="protein sequence ID" value="NTZ52934.1"/>
    <property type="molecule type" value="Genomic_DNA"/>
</dbReference>
<evidence type="ECO:0008006" key="3">
    <source>
        <dbReference type="Google" id="ProtNLM"/>
    </source>
</evidence>
<keyword evidence="2" id="KW-1185">Reference proteome</keyword>
<evidence type="ECO:0000313" key="2">
    <source>
        <dbReference type="Proteomes" id="UP000729009"/>
    </source>
</evidence>
<sequence length="140" mass="16482">MTSSLLSKLRDDHPLHAEDDFLWEKLSHADFLSELKMLLTSRIRQPEIESIPQINSSILNYGIDESFSKINEVDSRLPTMEIRLSMAIARFEPRLTHLTLQSFTDDLQAMTFIINANYMHKRITLELRWDDCTGRFYFNE</sequence>
<organism evidence="1 2">
    <name type="scientific">Citrobacter gillenii</name>
    <dbReference type="NCBI Taxonomy" id="67828"/>
    <lineage>
        <taxon>Bacteria</taxon>
        <taxon>Pseudomonadati</taxon>
        <taxon>Pseudomonadota</taxon>
        <taxon>Gammaproteobacteria</taxon>
        <taxon>Enterobacterales</taxon>
        <taxon>Enterobacteriaceae</taxon>
        <taxon>Citrobacter</taxon>
        <taxon>Citrobacter freundii complex</taxon>
    </lineage>
</organism>
<gene>
    <name evidence="1" type="ORF">FCH32_21945</name>
</gene>
<dbReference type="SUPFAM" id="SSF160719">
    <property type="entry name" value="gpW/gp25-like"/>
    <property type="match status" value="1"/>
</dbReference>
<protein>
    <recommendedName>
        <fullName evidence="3">Type VI secretion system baseplate subunit TssE</fullName>
    </recommendedName>
</protein>
<accession>A0ABD6M6W9</accession>
<dbReference type="AlphaFoldDB" id="A0ABD6M6W9"/>
<dbReference type="RefSeq" id="WP_174361510.1">
    <property type="nucleotide sequence ID" value="NZ_SUQN01000011.1"/>
</dbReference>
<proteinExistence type="predicted"/>
<reference evidence="1 2" key="1">
    <citation type="submission" date="2019-05" db="EMBL/GenBank/DDBJ databases">
        <title>Draft genomes of bacterial isolates retrieved from different Forrest soils.</title>
        <authorList>
            <person name="Soares-Castro P."/>
            <person name="Santos P.M."/>
        </authorList>
    </citation>
    <scope>NUCLEOTIDE SEQUENCE [LARGE SCALE GENOMIC DNA]</scope>
    <source>
        <strain evidence="1 2">UMG736</strain>
    </source>
</reference>
<comment type="caution">
    <text evidence="1">The sequence shown here is derived from an EMBL/GenBank/DDBJ whole genome shotgun (WGS) entry which is preliminary data.</text>
</comment>
<dbReference type="Proteomes" id="UP000729009">
    <property type="component" value="Unassembled WGS sequence"/>
</dbReference>
<name>A0ABD6M6W9_9ENTR</name>
<evidence type="ECO:0000313" key="1">
    <source>
        <dbReference type="EMBL" id="NTZ52934.1"/>
    </source>
</evidence>